<dbReference type="InterPro" id="IPR036875">
    <property type="entry name" value="Znf_CCHC_sf"/>
</dbReference>
<comment type="caution">
    <text evidence="4">The sequence shown here is derived from an EMBL/GenBank/DDBJ whole genome shotgun (WGS) entry which is preliminary data.</text>
</comment>
<protein>
    <recommendedName>
        <fullName evidence="3">CCHC-type domain-containing protein</fullName>
    </recommendedName>
</protein>
<gene>
    <name evidence="4" type="ORF">RHGRI_001510</name>
</gene>
<keyword evidence="1" id="KW-0863">Zinc-finger</keyword>
<name>A0AAV6LLI0_9ERIC</name>
<dbReference type="Proteomes" id="UP000823749">
    <property type="component" value="Chromosome 1"/>
</dbReference>
<dbReference type="GO" id="GO:0008270">
    <property type="term" value="F:zinc ion binding"/>
    <property type="evidence" value="ECO:0007669"/>
    <property type="project" value="UniProtKB-KW"/>
</dbReference>
<dbReference type="EMBL" id="JACTNZ010000001">
    <property type="protein sequence ID" value="KAG5565621.1"/>
    <property type="molecule type" value="Genomic_DNA"/>
</dbReference>
<evidence type="ECO:0000313" key="5">
    <source>
        <dbReference type="Proteomes" id="UP000823749"/>
    </source>
</evidence>
<reference evidence="4" key="1">
    <citation type="submission" date="2020-08" db="EMBL/GenBank/DDBJ databases">
        <title>Plant Genome Project.</title>
        <authorList>
            <person name="Zhang R.-G."/>
        </authorList>
    </citation>
    <scope>NUCLEOTIDE SEQUENCE</scope>
    <source>
        <strain evidence="4">WSP0</strain>
        <tissue evidence="4">Leaf</tissue>
    </source>
</reference>
<keyword evidence="1" id="KW-0479">Metal-binding</keyword>
<feature type="domain" description="CCHC-type" evidence="3">
    <location>
        <begin position="53"/>
        <end position="68"/>
    </location>
</feature>
<dbReference type="PROSITE" id="PS50158">
    <property type="entry name" value="ZF_CCHC"/>
    <property type="match status" value="1"/>
</dbReference>
<sequence length="97" mass="10863">MENNDVPEGAQPSVDRMERIERGASSSNISGLQPYPKCRRMHRARCYKDTGACFKCGEIGHLKRDCPKVSRVGLMKRLTTTTSSRFTPKSIVTTNSE</sequence>
<accession>A0AAV6LLI0</accession>
<evidence type="ECO:0000313" key="4">
    <source>
        <dbReference type="EMBL" id="KAG5565621.1"/>
    </source>
</evidence>
<dbReference type="AlphaFoldDB" id="A0AAV6LLI0"/>
<evidence type="ECO:0000256" key="2">
    <source>
        <dbReference type="SAM" id="MobiDB-lite"/>
    </source>
</evidence>
<organism evidence="4 5">
    <name type="scientific">Rhododendron griersonianum</name>
    <dbReference type="NCBI Taxonomy" id="479676"/>
    <lineage>
        <taxon>Eukaryota</taxon>
        <taxon>Viridiplantae</taxon>
        <taxon>Streptophyta</taxon>
        <taxon>Embryophyta</taxon>
        <taxon>Tracheophyta</taxon>
        <taxon>Spermatophyta</taxon>
        <taxon>Magnoliopsida</taxon>
        <taxon>eudicotyledons</taxon>
        <taxon>Gunneridae</taxon>
        <taxon>Pentapetalae</taxon>
        <taxon>asterids</taxon>
        <taxon>Ericales</taxon>
        <taxon>Ericaceae</taxon>
        <taxon>Ericoideae</taxon>
        <taxon>Rhodoreae</taxon>
        <taxon>Rhododendron</taxon>
    </lineage>
</organism>
<dbReference type="SMART" id="SM00343">
    <property type="entry name" value="ZnF_C2HC"/>
    <property type="match status" value="1"/>
</dbReference>
<feature type="region of interest" description="Disordered" evidence="2">
    <location>
        <begin position="1"/>
        <end position="35"/>
    </location>
</feature>
<keyword evidence="5" id="KW-1185">Reference proteome</keyword>
<dbReference type="Pfam" id="PF00098">
    <property type="entry name" value="zf-CCHC"/>
    <property type="match status" value="1"/>
</dbReference>
<evidence type="ECO:0000259" key="3">
    <source>
        <dbReference type="PROSITE" id="PS50158"/>
    </source>
</evidence>
<dbReference type="GO" id="GO:0003676">
    <property type="term" value="F:nucleic acid binding"/>
    <property type="evidence" value="ECO:0007669"/>
    <property type="project" value="InterPro"/>
</dbReference>
<dbReference type="InterPro" id="IPR001878">
    <property type="entry name" value="Znf_CCHC"/>
</dbReference>
<evidence type="ECO:0000256" key="1">
    <source>
        <dbReference type="PROSITE-ProRule" id="PRU00047"/>
    </source>
</evidence>
<dbReference type="Gene3D" id="4.10.60.10">
    <property type="entry name" value="Zinc finger, CCHC-type"/>
    <property type="match status" value="1"/>
</dbReference>
<keyword evidence="1" id="KW-0862">Zinc</keyword>
<dbReference type="SUPFAM" id="SSF57756">
    <property type="entry name" value="Retrovirus zinc finger-like domains"/>
    <property type="match status" value="1"/>
</dbReference>
<proteinExistence type="predicted"/>